<dbReference type="AlphaFoldDB" id="K7GDK0"/>
<dbReference type="SMART" id="SM00409">
    <property type="entry name" value="IG"/>
    <property type="match status" value="2"/>
</dbReference>
<dbReference type="FunFam" id="2.60.40.10:FF:000142">
    <property type="entry name" value="V-set domain-containing T-cell activation inhibitor 1"/>
    <property type="match status" value="1"/>
</dbReference>
<sequence>MKVQNILIFLFHLYVVVSGLEVVTGMFSEDCILPCSFARADGEVIYWKKGDKNVHSYYYKKDQLHSQDFAYKGRTSLFHDQIPSGNASLKLSNLSLSDEGSYSCYVGTNQDKTEVEVRLLVTVSPSYAMEYEKRDTERLLKCLAFYIYPEPNITWAYNNTSMQRTKTDVTWDGPPYFVRSEQNIVNVNSSYQCHIQLFDQNWTAEWRMEEQCSKKEGDTISIPCEFKAERSPNIKDFIVTWTIIRNASTSILASFKSSSPVPELYETRLSWKKINESVILQDLTLADSGEYVCNISAPHYTQLTVRMLKVENITSPHHWITSVVVLMLIFILIIGGIAVTRCVMKRRRQSVI</sequence>
<dbReference type="InterPro" id="IPR036179">
    <property type="entry name" value="Ig-like_dom_sf"/>
</dbReference>
<feature type="chain" id="PRO_5003902865" evidence="8">
    <location>
        <begin position="20"/>
        <end position="352"/>
    </location>
</feature>
<dbReference type="HOGENOM" id="CLU_040810_0_0_1"/>
<dbReference type="Gene3D" id="2.60.40.10">
    <property type="entry name" value="Immunoglobulins"/>
    <property type="match status" value="3"/>
</dbReference>
<feature type="domain" description="Ig-like" evidence="9">
    <location>
        <begin position="33"/>
        <end position="116"/>
    </location>
</feature>
<dbReference type="GO" id="GO:0009897">
    <property type="term" value="C:external side of plasma membrane"/>
    <property type="evidence" value="ECO:0007669"/>
    <property type="project" value="TreeGrafter"/>
</dbReference>
<dbReference type="Ensembl" id="ENSPSIT00000018447.1">
    <property type="protein sequence ID" value="ENSPSIP00000018361.1"/>
    <property type="gene ID" value="ENSPSIG00000016326.1"/>
</dbReference>
<proteinExistence type="predicted"/>
<evidence type="ECO:0000256" key="3">
    <source>
        <dbReference type="ARBA" id="ARBA00023136"/>
    </source>
</evidence>
<dbReference type="InterPro" id="IPR013783">
    <property type="entry name" value="Ig-like_fold"/>
</dbReference>
<protein>
    <submittedName>
        <fullName evidence="10">HHLA2 member of B7 family</fullName>
    </submittedName>
</protein>
<dbReference type="InterPro" id="IPR007110">
    <property type="entry name" value="Ig-like_dom"/>
</dbReference>
<evidence type="ECO:0000256" key="4">
    <source>
        <dbReference type="ARBA" id="ARBA00023157"/>
    </source>
</evidence>
<dbReference type="PANTHER" id="PTHR24100">
    <property type="entry name" value="BUTYROPHILIN"/>
    <property type="match status" value="1"/>
</dbReference>
<dbReference type="eggNOG" id="ENOG502S3IN">
    <property type="taxonomic scope" value="Eukaryota"/>
</dbReference>
<dbReference type="EMBL" id="AGCU01044425">
    <property type="status" value="NOT_ANNOTATED_CDS"/>
    <property type="molecule type" value="Genomic_DNA"/>
</dbReference>
<name>K7GDK0_PELSI</name>
<keyword evidence="7" id="KW-0812">Transmembrane</keyword>
<keyword evidence="11" id="KW-1185">Reference proteome</keyword>
<organism evidence="10 11">
    <name type="scientific">Pelodiscus sinensis</name>
    <name type="common">Chinese softshell turtle</name>
    <name type="synonym">Trionyx sinensis</name>
    <dbReference type="NCBI Taxonomy" id="13735"/>
    <lineage>
        <taxon>Eukaryota</taxon>
        <taxon>Metazoa</taxon>
        <taxon>Chordata</taxon>
        <taxon>Craniata</taxon>
        <taxon>Vertebrata</taxon>
        <taxon>Euteleostomi</taxon>
        <taxon>Archelosauria</taxon>
        <taxon>Testudinata</taxon>
        <taxon>Testudines</taxon>
        <taxon>Cryptodira</taxon>
        <taxon>Trionychia</taxon>
        <taxon>Trionychidae</taxon>
        <taxon>Pelodiscus</taxon>
    </lineage>
</organism>
<keyword evidence="4" id="KW-1015">Disulfide bond</keyword>
<dbReference type="InterPro" id="IPR050504">
    <property type="entry name" value="IgSF_BTN/MOG"/>
</dbReference>
<dbReference type="GO" id="GO:0001819">
    <property type="term" value="P:positive regulation of cytokine production"/>
    <property type="evidence" value="ECO:0007669"/>
    <property type="project" value="Ensembl"/>
</dbReference>
<dbReference type="CTD" id="11148"/>
<dbReference type="InterPro" id="IPR003599">
    <property type="entry name" value="Ig_sub"/>
</dbReference>
<evidence type="ECO:0000256" key="6">
    <source>
        <dbReference type="ARBA" id="ARBA00023319"/>
    </source>
</evidence>
<keyword evidence="6" id="KW-0393">Immunoglobulin domain</keyword>
<dbReference type="PANTHER" id="PTHR24100:SF106">
    <property type="entry name" value="HERV-H LTR-ASSOCIATING PROTEIN 2"/>
    <property type="match status" value="1"/>
</dbReference>
<dbReference type="SMART" id="SM00406">
    <property type="entry name" value="IGv"/>
    <property type="match status" value="2"/>
</dbReference>
<evidence type="ECO:0000256" key="2">
    <source>
        <dbReference type="ARBA" id="ARBA00022729"/>
    </source>
</evidence>
<dbReference type="Pfam" id="PF07686">
    <property type="entry name" value="V-set"/>
    <property type="match status" value="2"/>
</dbReference>
<keyword evidence="2 8" id="KW-0732">Signal</keyword>
<dbReference type="GeneTree" id="ENSGT00940000162944"/>
<evidence type="ECO:0000313" key="10">
    <source>
        <dbReference type="Ensembl" id="ENSPSIP00000018361.1"/>
    </source>
</evidence>
<reference evidence="10" key="4">
    <citation type="submission" date="2025-09" db="UniProtKB">
        <authorList>
            <consortium name="Ensembl"/>
        </authorList>
    </citation>
    <scope>IDENTIFICATION</scope>
</reference>
<comment type="subcellular location">
    <subcellularLocation>
        <location evidence="1">Membrane</location>
    </subcellularLocation>
</comment>
<dbReference type="GO" id="GO:0050852">
    <property type="term" value="P:T cell receptor signaling pathway"/>
    <property type="evidence" value="ECO:0007669"/>
    <property type="project" value="TreeGrafter"/>
</dbReference>
<evidence type="ECO:0000256" key="5">
    <source>
        <dbReference type="ARBA" id="ARBA00023180"/>
    </source>
</evidence>
<dbReference type="GO" id="GO:0042104">
    <property type="term" value="P:positive regulation of activated T cell proliferation"/>
    <property type="evidence" value="ECO:0007669"/>
    <property type="project" value="Ensembl"/>
</dbReference>
<dbReference type="GeneID" id="102456694"/>
<dbReference type="OMA" id="TIYEPRV"/>
<evidence type="ECO:0000256" key="1">
    <source>
        <dbReference type="ARBA" id="ARBA00004370"/>
    </source>
</evidence>
<dbReference type="RefSeq" id="XP_006116868.1">
    <property type="nucleotide sequence ID" value="XM_006116806.3"/>
</dbReference>
<accession>K7GDK0</accession>
<dbReference type="GO" id="GO:0005102">
    <property type="term" value="F:signaling receptor binding"/>
    <property type="evidence" value="ECO:0007669"/>
    <property type="project" value="TreeGrafter"/>
</dbReference>
<evidence type="ECO:0000259" key="9">
    <source>
        <dbReference type="PROSITE" id="PS50835"/>
    </source>
</evidence>
<dbReference type="EMBL" id="AGCU01044423">
    <property type="status" value="NOT_ANNOTATED_CDS"/>
    <property type="molecule type" value="Genomic_DNA"/>
</dbReference>
<reference evidence="11" key="2">
    <citation type="journal article" date="2013" name="Nat. Genet.">
        <title>The draft genomes of soft-shell turtle and green sea turtle yield insights into the development and evolution of the turtle-specific body plan.</title>
        <authorList>
            <person name="Wang Z."/>
            <person name="Pascual-Anaya J."/>
            <person name="Zadissa A."/>
            <person name="Li W."/>
            <person name="Niimura Y."/>
            <person name="Huang Z."/>
            <person name="Li C."/>
            <person name="White S."/>
            <person name="Xiong Z."/>
            <person name="Fang D."/>
            <person name="Wang B."/>
            <person name="Ming Y."/>
            <person name="Chen Y."/>
            <person name="Zheng Y."/>
            <person name="Kuraku S."/>
            <person name="Pignatelli M."/>
            <person name="Herrero J."/>
            <person name="Beal K."/>
            <person name="Nozawa M."/>
            <person name="Li Q."/>
            <person name="Wang J."/>
            <person name="Zhang H."/>
            <person name="Yu L."/>
            <person name="Shigenobu S."/>
            <person name="Wang J."/>
            <person name="Liu J."/>
            <person name="Flicek P."/>
            <person name="Searle S."/>
            <person name="Wang J."/>
            <person name="Kuratani S."/>
            <person name="Yin Y."/>
            <person name="Aken B."/>
            <person name="Zhang G."/>
            <person name="Irie N."/>
        </authorList>
    </citation>
    <scope>NUCLEOTIDE SEQUENCE [LARGE SCALE GENOMIC DNA]</scope>
    <source>
        <strain evidence="11">Daiwa-1</strain>
    </source>
</reference>
<keyword evidence="7" id="KW-1133">Transmembrane helix</keyword>
<feature type="domain" description="Ig-like" evidence="9">
    <location>
        <begin position="125"/>
        <end position="196"/>
    </location>
</feature>
<dbReference type="OrthoDB" id="9983389at2759"/>
<dbReference type="InterPro" id="IPR003598">
    <property type="entry name" value="Ig_sub2"/>
</dbReference>
<dbReference type="EMBL" id="AGCU01044424">
    <property type="status" value="NOT_ANNOTATED_CDS"/>
    <property type="molecule type" value="Genomic_DNA"/>
</dbReference>
<gene>
    <name evidence="10" type="primary">HHLA2</name>
</gene>
<dbReference type="Proteomes" id="UP000007267">
    <property type="component" value="Unassembled WGS sequence"/>
</dbReference>
<dbReference type="PROSITE" id="PS50835">
    <property type="entry name" value="IG_LIKE"/>
    <property type="match status" value="3"/>
</dbReference>
<keyword evidence="5" id="KW-0325">Glycoprotein</keyword>
<dbReference type="GO" id="GO:0031295">
    <property type="term" value="P:T cell costimulation"/>
    <property type="evidence" value="ECO:0007669"/>
    <property type="project" value="Ensembl"/>
</dbReference>
<reference evidence="10" key="3">
    <citation type="submission" date="2025-08" db="UniProtKB">
        <authorList>
            <consortium name="Ensembl"/>
        </authorList>
    </citation>
    <scope>IDENTIFICATION</scope>
</reference>
<dbReference type="SMART" id="SM00408">
    <property type="entry name" value="IGc2"/>
    <property type="match status" value="2"/>
</dbReference>
<feature type="transmembrane region" description="Helical" evidence="7">
    <location>
        <begin position="319"/>
        <end position="339"/>
    </location>
</feature>
<dbReference type="InterPro" id="IPR013106">
    <property type="entry name" value="Ig_V-set"/>
</dbReference>
<evidence type="ECO:0000256" key="8">
    <source>
        <dbReference type="SAM" id="SignalP"/>
    </source>
</evidence>
<feature type="domain" description="Ig-like" evidence="9">
    <location>
        <begin position="216"/>
        <end position="304"/>
    </location>
</feature>
<evidence type="ECO:0000313" key="11">
    <source>
        <dbReference type="Proteomes" id="UP000007267"/>
    </source>
</evidence>
<feature type="signal peptide" evidence="8">
    <location>
        <begin position="1"/>
        <end position="19"/>
    </location>
</feature>
<reference evidence="11" key="1">
    <citation type="submission" date="2011-10" db="EMBL/GenBank/DDBJ databases">
        <authorList>
            <consortium name="Soft-shell Turtle Genome Consortium"/>
        </authorList>
    </citation>
    <scope>NUCLEOTIDE SEQUENCE [LARGE SCALE GENOMIC DNA]</scope>
    <source>
        <strain evidence="11">Daiwa-1</strain>
    </source>
</reference>
<evidence type="ECO:0000256" key="7">
    <source>
        <dbReference type="SAM" id="Phobius"/>
    </source>
</evidence>
<dbReference type="SUPFAM" id="SSF48726">
    <property type="entry name" value="Immunoglobulin"/>
    <property type="match status" value="3"/>
</dbReference>
<keyword evidence="3 7" id="KW-0472">Membrane</keyword>